<evidence type="ECO:0000313" key="3">
    <source>
        <dbReference type="EMBL" id="KSV58437.1"/>
    </source>
</evidence>
<keyword evidence="1" id="KW-0472">Membrane</keyword>
<organism evidence="3 4">
    <name type="scientific">Acetivibrio ethanolgignens</name>
    <dbReference type="NCBI Taxonomy" id="290052"/>
    <lineage>
        <taxon>Bacteria</taxon>
        <taxon>Bacillati</taxon>
        <taxon>Bacillota</taxon>
        <taxon>Clostridia</taxon>
        <taxon>Eubacteriales</taxon>
        <taxon>Oscillospiraceae</taxon>
        <taxon>Acetivibrio</taxon>
    </lineage>
</organism>
<dbReference type="EMBL" id="LNAM01000173">
    <property type="protein sequence ID" value="KSV58437.1"/>
    <property type="molecule type" value="Genomic_DNA"/>
</dbReference>
<keyword evidence="1" id="KW-1133">Transmembrane helix</keyword>
<dbReference type="RefSeq" id="WP_058353331.1">
    <property type="nucleotide sequence ID" value="NZ_CABMMD010000173.1"/>
</dbReference>
<keyword evidence="4" id="KW-1185">Reference proteome</keyword>
<dbReference type="STRING" id="290052.ASU35_13035"/>
<proteinExistence type="predicted"/>
<dbReference type="InterPro" id="IPR011105">
    <property type="entry name" value="Cell_wall_hydrolase_SleB"/>
</dbReference>
<evidence type="ECO:0000313" key="4">
    <source>
        <dbReference type="Proteomes" id="UP000054874"/>
    </source>
</evidence>
<dbReference type="GO" id="GO:0016787">
    <property type="term" value="F:hydrolase activity"/>
    <property type="evidence" value="ECO:0007669"/>
    <property type="project" value="InterPro"/>
</dbReference>
<dbReference type="Gene3D" id="1.10.10.2520">
    <property type="entry name" value="Cell wall hydrolase SleB, domain 1"/>
    <property type="match status" value="1"/>
</dbReference>
<gene>
    <name evidence="3" type="ORF">ASU35_13035</name>
</gene>
<dbReference type="Pfam" id="PF07486">
    <property type="entry name" value="Hydrolase_2"/>
    <property type="match status" value="1"/>
</dbReference>
<keyword evidence="1" id="KW-0812">Transmembrane</keyword>
<name>A0A0V8QCY6_9FIRM</name>
<dbReference type="Proteomes" id="UP000054874">
    <property type="component" value="Unassembled WGS sequence"/>
</dbReference>
<sequence>MQNVYLFLPKRYRTVLGIVAAAMVTLQVLMGVVLFAGGRNEASLSVVYAKSQENFAADAEEITKATLVTAESNTVSKQILLDEQMEAIAAESVAAMQNDLAKETAREENRIQLSQTDKGVLLRIVEAEATGEDVTGKMLVANVILNRVNSDEFPDTVEKVVFQKSGKKYQFSPIRDGRYYKVSVSETTEEAVERVLDGEDYSQGALYFMSRRQANKRNVRWFDQSLTWLLEYGTHEFYK</sequence>
<evidence type="ECO:0000256" key="1">
    <source>
        <dbReference type="SAM" id="Phobius"/>
    </source>
</evidence>
<protein>
    <recommendedName>
        <fullName evidence="2">Cell wall hydrolase SleB domain-containing protein</fullName>
    </recommendedName>
</protein>
<dbReference type="OrthoDB" id="9785345at2"/>
<dbReference type="AlphaFoldDB" id="A0A0V8QCY6"/>
<accession>A0A0V8QCY6</accession>
<dbReference type="InterPro" id="IPR042047">
    <property type="entry name" value="SleB_dom1"/>
</dbReference>
<comment type="caution">
    <text evidence="3">The sequence shown here is derived from an EMBL/GenBank/DDBJ whole genome shotgun (WGS) entry which is preliminary data.</text>
</comment>
<reference evidence="3 4" key="1">
    <citation type="submission" date="2015-11" db="EMBL/GenBank/DDBJ databases">
        <title>Butyribacter intestini gen. nov., sp. nov., a butyric acid-producing bacterium of the family Lachnospiraceae isolated from the human faeces.</title>
        <authorList>
            <person name="Zou Y."/>
            <person name="Xue W."/>
            <person name="Luo G."/>
            <person name="Lv M."/>
        </authorList>
    </citation>
    <scope>NUCLEOTIDE SEQUENCE [LARGE SCALE GENOMIC DNA]</scope>
    <source>
        <strain evidence="3 4">ACET-33324</strain>
    </source>
</reference>
<evidence type="ECO:0000259" key="2">
    <source>
        <dbReference type="Pfam" id="PF07486"/>
    </source>
</evidence>
<feature type="domain" description="Cell wall hydrolase SleB" evidence="2">
    <location>
        <begin position="131"/>
        <end position="238"/>
    </location>
</feature>
<feature type="transmembrane region" description="Helical" evidence="1">
    <location>
        <begin position="12"/>
        <end position="36"/>
    </location>
</feature>